<dbReference type="Proteomes" id="UP000182241">
    <property type="component" value="Unassembled WGS sequence"/>
</dbReference>
<proteinExistence type="predicted"/>
<evidence type="ECO:0000313" key="2">
    <source>
        <dbReference type="Proteomes" id="UP000182241"/>
    </source>
</evidence>
<evidence type="ECO:0000313" key="1">
    <source>
        <dbReference type="EMBL" id="SEC77125.1"/>
    </source>
</evidence>
<name>A0A1H4V871_TSUTY</name>
<reference evidence="2" key="1">
    <citation type="submission" date="2016-10" db="EMBL/GenBank/DDBJ databases">
        <authorList>
            <person name="Varghese N."/>
            <person name="Submissions S."/>
        </authorList>
    </citation>
    <scope>NUCLEOTIDE SEQUENCE [LARGE SCALE GENOMIC DNA]</scope>
    <source>
        <strain evidence="2">DSM 44234</strain>
    </source>
</reference>
<gene>
    <name evidence="1" type="ORF">SAMN04489793_3171</name>
</gene>
<keyword evidence="2" id="KW-1185">Reference proteome</keyword>
<dbReference type="STRING" id="57704.SAMN04489793_3171"/>
<dbReference type="AlphaFoldDB" id="A0A1H4V871"/>
<organism evidence="1 2">
    <name type="scientific">Tsukamurella tyrosinosolvens</name>
    <dbReference type="NCBI Taxonomy" id="57704"/>
    <lineage>
        <taxon>Bacteria</taxon>
        <taxon>Bacillati</taxon>
        <taxon>Actinomycetota</taxon>
        <taxon>Actinomycetes</taxon>
        <taxon>Mycobacteriales</taxon>
        <taxon>Tsukamurellaceae</taxon>
        <taxon>Tsukamurella</taxon>
    </lineage>
</organism>
<dbReference type="EMBL" id="FNSA01000003">
    <property type="protein sequence ID" value="SEC77125.1"/>
    <property type="molecule type" value="Genomic_DNA"/>
</dbReference>
<accession>A0A1H4V871</accession>
<protein>
    <submittedName>
        <fullName evidence="1">Uncharacterized protein</fullName>
    </submittedName>
</protein>
<sequence>MPTFIAFWRDGTTKELEGTDEADAMNKAGYGRGALAALDFIGKGPEGEWIYDPEALTWNRARSNS</sequence>
<dbReference type="RefSeq" id="WP_068742830.1">
    <property type="nucleotide sequence ID" value="NZ_FNSA01000003.1"/>
</dbReference>